<evidence type="ECO:0000256" key="2">
    <source>
        <dbReference type="ARBA" id="ARBA00006197"/>
    </source>
</evidence>
<feature type="region of interest" description="Disordered" evidence="7">
    <location>
        <begin position="176"/>
        <end position="279"/>
    </location>
</feature>
<dbReference type="SMART" id="SM00348">
    <property type="entry name" value="IRF"/>
    <property type="match status" value="1"/>
</dbReference>
<evidence type="ECO:0000313" key="10">
    <source>
        <dbReference type="Proteomes" id="UP001187415"/>
    </source>
</evidence>
<feature type="domain" description="SH3" evidence="8">
    <location>
        <begin position="1053"/>
        <end position="1112"/>
    </location>
</feature>
<dbReference type="PANTHER" id="PTHR12287:SF22">
    <property type="entry name" value="EPIDERMAL GROWTH FACTOR RECEPTOR KINASE SUBSTRATE 8-LIKE PROTEIN 3"/>
    <property type="match status" value="1"/>
</dbReference>
<feature type="compositionally biased region" description="Polar residues" evidence="7">
    <location>
        <begin position="176"/>
        <end position="186"/>
    </location>
</feature>
<dbReference type="InterPro" id="IPR019471">
    <property type="entry name" value="Interferon_reg_factor-3"/>
</dbReference>
<feature type="compositionally biased region" description="Basic and acidic residues" evidence="7">
    <location>
        <begin position="244"/>
        <end position="263"/>
    </location>
</feature>
<dbReference type="GO" id="GO:0032587">
    <property type="term" value="C:ruffle membrane"/>
    <property type="evidence" value="ECO:0007669"/>
    <property type="project" value="TreeGrafter"/>
</dbReference>
<evidence type="ECO:0000256" key="3">
    <source>
        <dbReference type="ARBA" id="ARBA00022443"/>
    </source>
</evidence>
<dbReference type="GO" id="GO:0005737">
    <property type="term" value="C:cytoplasm"/>
    <property type="evidence" value="ECO:0007669"/>
    <property type="project" value="UniProtKB-SubCell"/>
</dbReference>
<dbReference type="SUPFAM" id="SSF46785">
    <property type="entry name" value="Winged helix' DNA-binding domain"/>
    <property type="match status" value="1"/>
</dbReference>
<dbReference type="Pfam" id="PF18016">
    <property type="entry name" value="SAM_3"/>
    <property type="match status" value="1"/>
</dbReference>
<dbReference type="InterPro" id="IPR001452">
    <property type="entry name" value="SH3_domain"/>
</dbReference>
<dbReference type="SMART" id="SM01243">
    <property type="entry name" value="IRF-3"/>
    <property type="match status" value="1"/>
</dbReference>
<dbReference type="Pfam" id="PF10401">
    <property type="entry name" value="IRF-3"/>
    <property type="match status" value="1"/>
</dbReference>
<dbReference type="Gene3D" id="1.10.10.10">
    <property type="entry name" value="Winged helix-like DNA-binding domain superfamily/Winged helix DNA-binding domain"/>
    <property type="match status" value="1"/>
</dbReference>
<dbReference type="GO" id="GO:0007266">
    <property type="term" value="P:Rho protein signal transduction"/>
    <property type="evidence" value="ECO:0007669"/>
    <property type="project" value="TreeGrafter"/>
</dbReference>
<dbReference type="Proteomes" id="UP001187415">
    <property type="component" value="Unassembled WGS sequence"/>
</dbReference>
<organism evidence="9 10">
    <name type="scientific">Channa striata</name>
    <name type="common">Snakehead murrel</name>
    <name type="synonym">Ophicephalus striatus</name>
    <dbReference type="NCBI Taxonomy" id="64152"/>
    <lineage>
        <taxon>Eukaryota</taxon>
        <taxon>Metazoa</taxon>
        <taxon>Chordata</taxon>
        <taxon>Craniata</taxon>
        <taxon>Vertebrata</taxon>
        <taxon>Euteleostomi</taxon>
        <taxon>Actinopterygii</taxon>
        <taxon>Neopterygii</taxon>
        <taxon>Teleostei</taxon>
        <taxon>Neoteleostei</taxon>
        <taxon>Acanthomorphata</taxon>
        <taxon>Anabantaria</taxon>
        <taxon>Anabantiformes</taxon>
        <taxon>Channoidei</taxon>
        <taxon>Channidae</taxon>
        <taxon>Channa</taxon>
    </lineage>
</organism>
<evidence type="ECO:0000256" key="7">
    <source>
        <dbReference type="SAM" id="MobiDB-lite"/>
    </source>
</evidence>
<dbReference type="Pfam" id="PF22975">
    <property type="entry name" value="EPS8_2nd"/>
    <property type="match status" value="1"/>
</dbReference>
<dbReference type="GO" id="GO:0035023">
    <property type="term" value="P:regulation of Rho protein signal transduction"/>
    <property type="evidence" value="ECO:0007669"/>
    <property type="project" value="TreeGrafter"/>
</dbReference>
<dbReference type="InterPro" id="IPR017855">
    <property type="entry name" value="SMAD-like_dom_sf"/>
</dbReference>
<proteinExistence type="inferred from homology"/>
<dbReference type="SUPFAM" id="SSF49879">
    <property type="entry name" value="SMAD/FHA domain"/>
    <property type="match status" value="1"/>
</dbReference>
<dbReference type="SUPFAM" id="SSF50729">
    <property type="entry name" value="PH domain-like"/>
    <property type="match status" value="1"/>
</dbReference>
<dbReference type="InterPro" id="IPR036388">
    <property type="entry name" value="WH-like_DNA-bd_sf"/>
</dbReference>
<dbReference type="GO" id="GO:0006357">
    <property type="term" value="P:regulation of transcription by RNA polymerase II"/>
    <property type="evidence" value="ECO:0007669"/>
    <property type="project" value="UniProtKB-ARBA"/>
</dbReference>
<dbReference type="InterPro" id="IPR041418">
    <property type="entry name" value="SAM_3"/>
</dbReference>
<dbReference type="InterPro" id="IPR036390">
    <property type="entry name" value="WH_DNA-bd_sf"/>
</dbReference>
<dbReference type="PROSITE" id="PS50002">
    <property type="entry name" value="SH3"/>
    <property type="match status" value="1"/>
</dbReference>
<dbReference type="SMART" id="SM00326">
    <property type="entry name" value="SH3"/>
    <property type="match status" value="1"/>
</dbReference>
<feature type="region of interest" description="Disordered" evidence="7">
    <location>
        <begin position="1101"/>
        <end position="1125"/>
    </location>
</feature>
<dbReference type="InterPro" id="IPR055093">
    <property type="entry name" value="EPS8_2nd"/>
</dbReference>
<dbReference type="Pfam" id="PF00605">
    <property type="entry name" value="IRF"/>
    <property type="match status" value="1"/>
</dbReference>
<dbReference type="Pfam" id="PF08416">
    <property type="entry name" value="PTB"/>
    <property type="match status" value="1"/>
</dbReference>
<feature type="compositionally biased region" description="Basic and acidic residues" evidence="7">
    <location>
        <begin position="1108"/>
        <end position="1118"/>
    </location>
</feature>
<dbReference type="InterPro" id="IPR013625">
    <property type="entry name" value="PTB"/>
</dbReference>
<feature type="region of interest" description="Disordered" evidence="7">
    <location>
        <begin position="1"/>
        <end position="91"/>
    </location>
</feature>
<dbReference type="GO" id="GO:0045893">
    <property type="term" value="P:positive regulation of DNA-templated transcription"/>
    <property type="evidence" value="ECO:0007669"/>
    <property type="project" value="UniProtKB-ARBA"/>
</dbReference>
<dbReference type="CDD" id="cd09540">
    <property type="entry name" value="SAM_EPS8-like"/>
    <property type="match status" value="1"/>
</dbReference>
<dbReference type="GO" id="GO:1900029">
    <property type="term" value="P:positive regulation of ruffle assembly"/>
    <property type="evidence" value="ECO:0007669"/>
    <property type="project" value="TreeGrafter"/>
</dbReference>
<sequence length="1192" mass="132370">MELTPPPASRLSDCASVFPNTPSRSFGGLRRKDALLLPVCREQAEEDRPPQLPGSQQDVRHPSTCPPQALAGGPGGQRAIPGSGLDRPGGHALPDPMETRYETHAPARGRGHNIQGMGCGDWKFQEGVDEPDPAKWKAQLRCALNKSREFKLVYDGTKEVPMNPLKIYDVCDIPQPLSNQGSSDAGSWTPHDEDAGEEDVPDTPESLPPYPNNGTSPSPLILWSPMGSDSSVAPPSCPPSNEVWPKEEPSKPWPKEEPGDVEMHPAPMADLPTAPLPDQSMQHHPLPDALFASPETWISSLPMTDLEVQFLYRGKEMCPTMTVSNPQGCRLFYGDLGPMVNQEELFGPVNLEQLRFPTTEHITNDKQRVFTNRLLDVMDRGLILEVNGHDIYAVRLCQCKVYWSGPCAPNSAAPNLIERQRKVKLFCLESFLSGVIAHQRGQTPEPPQFEISLCFGEEWPDGKPKERKLIMVQVIPVVARMISEMFSGDNTRSFDSGSVRLQISIPDIKDNIVTHLKQLYCLLQTHQGQEGWALPPGPGLNIKEVTPAFVCQTSKVCRLSTLSMFRSDSPFGNDTSSYAGSVQSNGYSTMDEVSSQISVLSRPSAKSIYLQRKEYAASMNKMMEKFQYRVEHLFSCELDGKDVKSVADCVERLRLLNSMGRVWGQNMLLEVRSANLLLTDIETKEELESIALSDIGEIKAVLDAGVYDSLLTVSVNSGRKRITTVFMFQCEDVRADYVQKDLSRALTAEEKIQALAGFMAANEAVKNARNAANVPEPKEQEPPLRPQWAAPDYEENGSPEPELVLPQYEEEVSNFRREVPPPPQSSNTEEDIVPPVRPYTELDRNTDILNHILSDIEIFVGQVAAVEAKNAKKKKKKKKGKAMEGMPSREEFAACLHKIKYGFNLLGELNGKINNPSAPELVHSLFSSLTFVISCCPEDLPPTIVAPLLHPLSIRLMSEEASVEQDQLWQSLGDPWNIPSTQWPEDDEDIPTYTPVFFDGWQPRDVMAAPAFSEPVSRQPARQAELQVKSAPSQIPAKLTTQHPPQKARSSESNLCQMRVTNDFISRNHRELTIRKGEIVELLDMSKQWWKVRNSRGEEGFVPNNVLEPHDKQPDKETVGSPVLTRKSKPADVKAWLEDKGFSKITVRCLGVLSGSMLLGMSREELKSVCPEEGGRVFFQLQAVKSATAGAS</sequence>
<dbReference type="Gene3D" id="2.30.30.40">
    <property type="entry name" value="SH3 Domains"/>
    <property type="match status" value="1"/>
</dbReference>
<dbReference type="Gene3D" id="2.60.200.10">
    <property type="match status" value="1"/>
</dbReference>
<keyword evidence="4" id="KW-0963">Cytoplasm</keyword>
<evidence type="ECO:0000256" key="5">
    <source>
        <dbReference type="ARBA" id="ARBA00022553"/>
    </source>
</evidence>
<comment type="subcellular location">
    <subcellularLocation>
        <location evidence="1">Cytoplasm</location>
    </subcellularLocation>
</comment>
<dbReference type="Gene3D" id="1.10.150.50">
    <property type="entry name" value="Transcription Factor, Ets-1"/>
    <property type="match status" value="1"/>
</dbReference>
<dbReference type="GO" id="GO:0003700">
    <property type="term" value="F:DNA-binding transcription factor activity"/>
    <property type="evidence" value="ECO:0007669"/>
    <property type="project" value="InterPro"/>
</dbReference>
<dbReference type="InterPro" id="IPR008984">
    <property type="entry name" value="SMAD_FHA_dom_sf"/>
</dbReference>
<dbReference type="InterPro" id="IPR033928">
    <property type="entry name" value="EPS8_PTB"/>
</dbReference>
<evidence type="ECO:0000256" key="6">
    <source>
        <dbReference type="PROSITE-ProRule" id="PRU00192"/>
    </source>
</evidence>
<comment type="similarity">
    <text evidence="2">Belongs to the EPS8 family.</text>
</comment>
<accession>A0AA88NRE1</accession>
<dbReference type="GO" id="GO:0003779">
    <property type="term" value="F:actin binding"/>
    <property type="evidence" value="ECO:0007669"/>
    <property type="project" value="TreeGrafter"/>
</dbReference>
<reference evidence="9" key="1">
    <citation type="submission" date="2023-07" db="EMBL/GenBank/DDBJ databases">
        <title>Chromosome-level Genome Assembly of Striped Snakehead (Channa striata).</title>
        <authorList>
            <person name="Liu H."/>
        </authorList>
    </citation>
    <scope>NUCLEOTIDE SEQUENCE</scope>
    <source>
        <strain evidence="9">Gz</strain>
        <tissue evidence="9">Muscle</tissue>
    </source>
</reference>
<dbReference type="FunFam" id="2.60.200.10:FF:000003">
    <property type="entry name" value="Interferon regulatory factor 5"/>
    <property type="match status" value="1"/>
</dbReference>
<keyword evidence="3 6" id="KW-0728">SH3 domain</keyword>
<name>A0AA88NRE1_CHASR</name>
<dbReference type="InterPro" id="IPR035462">
    <property type="entry name" value="Eps8_SH3"/>
</dbReference>
<dbReference type="Pfam" id="PF07653">
    <property type="entry name" value="SH3_2"/>
    <property type="match status" value="1"/>
</dbReference>
<dbReference type="InterPro" id="IPR001346">
    <property type="entry name" value="Interferon_reg_fact_DNA-bd_dom"/>
</dbReference>
<dbReference type="InterPro" id="IPR013761">
    <property type="entry name" value="SAM/pointed_sf"/>
</dbReference>
<dbReference type="InterPro" id="IPR039801">
    <property type="entry name" value="EPS8-like"/>
</dbReference>
<dbReference type="GO" id="GO:0031982">
    <property type="term" value="C:vesicle"/>
    <property type="evidence" value="ECO:0007669"/>
    <property type="project" value="TreeGrafter"/>
</dbReference>
<dbReference type="PANTHER" id="PTHR12287">
    <property type="entry name" value="EPIDERMAL GROWTH FACTOR RECEPTOR KINASE SUBSTRATE EPS8-RELATED PROTEIN"/>
    <property type="match status" value="1"/>
</dbReference>
<dbReference type="InterPro" id="IPR011993">
    <property type="entry name" value="PH-like_dom_sf"/>
</dbReference>
<feature type="region of interest" description="Disordered" evidence="7">
    <location>
        <begin position="769"/>
        <end position="800"/>
    </location>
</feature>
<feature type="region of interest" description="Disordered" evidence="7">
    <location>
        <begin position="1028"/>
        <end position="1053"/>
    </location>
</feature>
<comment type="caution">
    <text evidence="9">The sequence shown here is derived from an EMBL/GenBank/DDBJ whole genome shotgun (WGS) entry which is preliminary data.</text>
</comment>
<dbReference type="Gene3D" id="2.30.29.30">
    <property type="entry name" value="Pleckstrin-homology domain (PH domain)/Phosphotyrosine-binding domain (PTB)"/>
    <property type="match status" value="1"/>
</dbReference>
<dbReference type="SUPFAM" id="SSF50044">
    <property type="entry name" value="SH3-domain"/>
    <property type="match status" value="1"/>
</dbReference>
<dbReference type="InterPro" id="IPR036028">
    <property type="entry name" value="SH3-like_dom_sf"/>
</dbReference>
<evidence type="ECO:0000259" key="8">
    <source>
        <dbReference type="PROSITE" id="PS50002"/>
    </source>
</evidence>
<dbReference type="CDD" id="cd11764">
    <property type="entry name" value="SH3_Eps8"/>
    <property type="match status" value="1"/>
</dbReference>
<gene>
    <name evidence="9" type="ORF">Q5P01_001684</name>
</gene>
<evidence type="ECO:0000313" key="9">
    <source>
        <dbReference type="EMBL" id="KAK2862151.1"/>
    </source>
</evidence>
<evidence type="ECO:0000256" key="4">
    <source>
        <dbReference type="ARBA" id="ARBA00022490"/>
    </source>
</evidence>
<dbReference type="AlphaFoldDB" id="A0AA88NRE1"/>
<dbReference type="CDD" id="cd01210">
    <property type="entry name" value="PTB_EPS8"/>
    <property type="match status" value="1"/>
</dbReference>
<dbReference type="EMBL" id="JAUPFM010000001">
    <property type="protein sequence ID" value="KAK2862151.1"/>
    <property type="molecule type" value="Genomic_DNA"/>
</dbReference>
<dbReference type="GO" id="GO:0000976">
    <property type="term" value="F:transcription cis-regulatory region binding"/>
    <property type="evidence" value="ECO:0007669"/>
    <property type="project" value="InterPro"/>
</dbReference>
<protein>
    <recommendedName>
        <fullName evidence="8">SH3 domain-containing protein</fullName>
    </recommendedName>
</protein>
<evidence type="ECO:0000256" key="1">
    <source>
        <dbReference type="ARBA" id="ARBA00004496"/>
    </source>
</evidence>
<keyword evidence="5" id="KW-0597">Phosphoprotein</keyword>
<keyword evidence="10" id="KW-1185">Reference proteome</keyword>